<dbReference type="SUPFAM" id="SSF56349">
    <property type="entry name" value="DNA breaking-rejoining enzymes"/>
    <property type="match status" value="1"/>
</dbReference>
<evidence type="ECO:0000313" key="4">
    <source>
        <dbReference type="EMBL" id="POM81652.1"/>
    </source>
</evidence>
<dbReference type="Gene3D" id="1.10.150.130">
    <property type="match status" value="1"/>
</dbReference>
<sequence length="422" mass="46895">MLRSDNPFAQELVRSIGLSEALHRFRMSPRHLPGAANVLADAGSRTGDGAHRVHWTVSSWTQTPVPAGVRSLVLDILHQLPTQALAAGSHSKYEATWRQWAAWCHANGYSPWLSGSRARDLEQLIHFAVWCWQPGPGRRTNSASTILSKVGHINWYHRRFSGFPVGFHTGHQLAMQGMQRLSAPPSRKLPISTRLLRQLRSQCNFDQAHDRVLWGSAVMGYFYMLRRSEYLSDTGVTKPYAIQIRDVTFHTASGDQTTSKDQATFASIRFRGSKIDQVGVGTTRTLERSGSRWLSPTLAARELVRHGWRIGLGNEDHLCSTAIKAAAVAVGENPTQNATHSMRSGGATALFSSGVDRLAIKHFGRWKSDAYEQYARIDNVTLTGLAEAVVNGDKQFSTRPYRPHQNGAIPRRTLGCSHLNDK</sequence>
<comment type="caution">
    <text evidence="4">The sequence shown here is derived from an EMBL/GenBank/DDBJ whole genome shotgun (WGS) entry which is preliminary data.</text>
</comment>
<evidence type="ECO:0000313" key="5">
    <source>
        <dbReference type="Proteomes" id="UP000237271"/>
    </source>
</evidence>
<evidence type="ECO:0000256" key="1">
    <source>
        <dbReference type="ARBA" id="ARBA00023125"/>
    </source>
</evidence>
<dbReference type="InterPro" id="IPR011010">
    <property type="entry name" value="DNA_brk_join_enz"/>
</dbReference>
<dbReference type="InterPro" id="IPR052925">
    <property type="entry name" value="Phage_Integrase-like_Recomb"/>
</dbReference>
<evidence type="ECO:0008006" key="6">
    <source>
        <dbReference type="Google" id="ProtNLM"/>
    </source>
</evidence>
<dbReference type="AlphaFoldDB" id="A0A2P4YV32"/>
<dbReference type="GO" id="GO:0003677">
    <property type="term" value="F:DNA binding"/>
    <property type="evidence" value="ECO:0007669"/>
    <property type="project" value="UniProtKB-KW"/>
</dbReference>
<evidence type="ECO:0000256" key="2">
    <source>
        <dbReference type="ARBA" id="ARBA00023172"/>
    </source>
</evidence>
<feature type="region of interest" description="Disordered" evidence="3">
    <location>
        <begin position="396"/>
        <end position="422"/>
    </location>
</feature>
<protein>
    <recommendedName>
        <fullName evidence="6">Tyr recombinase domain-containing protein</fullName>
    </recommendedName>
</protein>
<dbReference type="OrthoDB" id="167975at2759"/>
<dbReference type="PANTHER" id="PTHR34605:SF3">
    <property type="entry name" value="P CELL-TYPE AGGLUTINATION PROTEIN MAP4-LIKE-RELATED"/>
    <property type="match status" value="1"/>
</dbReference>
<keyword evidence="5" id="KW-1185">Reference proteome</keyword>
<dbReference type="Proteomes" id="UP000237271">
    <property type="component" value="Unassembled WGS sequence"/>
</dbReference>
<name>A0A2P4YV32_9STRA</name>
<dbReference type="Gene3D" id="1.10.443.10">
    <property type="entry name" value="Intergrase catalytic core"/>
    <property type="match status" value="1"/>
</dbReference>
<dbReference type="GO" id="GO:0006310">
    <property type="term" value="P:DNA recombination"/>
    <property type="evidence" value="ECO:0007669"/>
    <property type="project" value="UniProtKB-KW"/>
</dbReference>
<dbReference type="InterPro" id="IPR010998">
    <property type="entry name" value="Integrase_recombinase_N"/>
</dbReference>
<proteinExistence type="predicted"/>
<keyword evidence="1" id="KW-0238">DNA-binding</keyword>
<accession>A0A2P4YV32</accession>
<dbReference type="InterPro" id="IPR013762">
    <property type="entry name" value="Integrase-like_cat_sf"/>
</dbReference>
<evidence type="ECO:0000256" key="3">
    <source>
        <dbReference type="SAM" id="MobiDB-lite"/>
    </source>
</evidence>
<dbReference type="PANTHER" id="PTHR34605">
    <property type="entry name" value="PHAGE_INTEGRASE DOMAIN-CONTAINING PROTEIN"/>
    <property type="match status" value="1"/>
</dbReference>
<keyword evidence="2" id="KW-0233">DNA recombination</keyword>
<organism evidence="4 5">
    <name type="scientific">Phytophthora palmivora</name>
    <dbReference type="NCBI Taxonomy" id="4796"/>
    <lineage>
        <taxon>Eukaryota</taxon>
        <taxon>Sar</taxon>
        <taxon>Stramenopiles</taxon>
        <taxon>Oomycota</taxon>
        <taxon>Peronosporomycetes</taxon>
        <taxon>Peronosporales</taxon>
        <taxon>Peronosporaceae</taxon>
        <taxon>Phytophthora</taxon>
    </lineage>
</organism>
<gene>
    <name evidence="4" type="ORF">PHPALM_349</name>
</gene>
<reference evidence="4 5" key="1">
    <citation type="journal article" date="2017" name="Genome Biol. Evol.">
        <title>Phytophthora megakarya and P. palmivora, closely related causal agents of cacao black pod rot, underwent increases in genome sizes and gene numbers by different mechanisms.</title>
        <authorList>
            <person name="Ali S.S."/>
            <person name="Shao J."/>
            <person name="Lary D.J."/>
            <person name="Kronmiller B."/>
            <person name="Shen D."/>
            <person name="Strem M.D."/>
            <person name="Amoako-Attah I."/>
            <person name="Akrofi A.Y."/>
            <person name="Begoude B.A."/>
            <person name="Ten Hoopen G.M."/>
            <person name="Coulibaly K."/>
            <person name="Kebe B.I."/>
            <person name="Melnick R.L."/>
            <person name="Guiltinan M.J."/>
            <person name="Tyler B.M."/>
            <person name="Meinhardt L.W."/>
            <person name="Bailey B.A."/>
        </authorList>
    </citation>
    <scope>NUCLEOTIDE SEQUENCE [LARGE SCALE GENOMIC DNA]</scope>
    <source>
        <strain evidence="5">sbr112.9</strain>
    </source>
</reference>
<dbReference type="EMBL" id="NCKW01000037">
    <property type="protein sequence ID" value="POM81652.1"/>
    <property type="molecule type" value="Genomic_DNA"/>
</dbReference>
<dbReference type="GO" id="GO:0015074">
    <property type="term" value="P:DNA integration"/>
    <property type="evidence" value="ECO:0007669"/>
    <property type="project" value="InterPro"/>
</dbReference>